<comment type="caution">
    <text evidence="2">The sequence shown here is derived from an EMBL/GenBank/DDBJ whole genome shotgun (WGS) entry which is preliminary data.</text>
</comment>
<dbReference type="EMBL" id="SMOL01000781">
    <property type="protein sequence ID" value="KAB2595809.1"/>
    <property type="molecule type" value="Genomic_DNA"/>
</dbReference>
<evidence type="ECO:0000256" key="1">
    <source>
        <dbReference type="SAM" id="Phobius"/>
    </source>
</evidence>
<organism evidence="2 3">
    <name type="scientific">Pyrus ussuriensis x Pyrus communis</name>
    <dbReference type="NCBI Taxonomy" id="2448454"/>
    <lineage>
        <taxon>Eukaryota</taxon>
        <taxon>Viridiplantae</taxon>
        <taxon>Streptophyta</taxon>
        <taxon>Embryophyta</taxon>
        <taxon>Tracheophyta</taxon>
        <taxon>Spermatophyta</taxon>
        <taxon>Magnoliopsida</taxon>
        <taxon>eudicotyledons</taxon>
        <taxon>Gunneridae</taxon>
        <taxon>Pentapetalae</taxon>
        <taxon>rosids</taxon>
        <taxon>fabids</taxon>
        <taxon>Rosales</taxon>
        <taxon>Rosaceae</taxon>
        <taxon>Amygdaloideae</taxon>
        <taxon>Maleae</taxon>
        <taxon>Pyrus</taxon>
    </lineage>
</organism>
<reference evidence="3" key="2">
    <citation type="submission" date="2019-10" db="EMBL/GenBank/DDBJ databases">
        <title>A de novo genome assembly of a pear dwarfing rootstock.</title>
        <authorList>
            <person name="Wang F."/>
            <person name="Wang J."/>
            <person name="Li S."/>
            <person name="Zhang Y."/>
            <person name="Fang M."/>
            <person name="Ma L."/>
            <person name="Zhao Y."/>
            <person name="Jiang S."/>
        </authorList>
    </citation>
    <scope>NUCLEOTIDE SEQUENCE [LARGE SCALE GENOMIC DNA]</scope>
</reference>
<evidence type="ECO:0000313" key="2">
    <source>
        <dbReference type="EMBL" id="KAB2595809.1"/>
    </source>
</evidence>
<dbReference type="Proteomes" id="UP000327157">
    <property type="component" value="Chromosome 7"/>
</dbReference>
<name>A0A5N5EY19_9ROSA</name>
<feature type="transmembrane region" description="Helical" evidence="1">
    <location>
        <begin position="185"/>
        <end position="203"/>
    </location>
</feature>
<proteinExistence type="predicted"/>
<keyword evidence="1" id="KW-0472">Membrane</keyword>
<accession>A0A5N5EY19</accession>
<keyword evidence="1" id="KW-1133">Transmembrane helix</keyword>
<dbReference type="AlphaFoldDB" id="A0A5N5EY19"/>
<evidence type="ECO:0000313" key="3">
    <source>
        <dbReference type="Proteomes" id="UP000327157"/>
    </source>
</evidence>
<gene>
    <name evidence="2" type="ORF">D8674_031259</name>
</gene>
<reference evidence="2 3" key="3">
    <citation type="submission" date="2019-11" db="EMBL/GenBank/DDBJ databases">
        <title>A de novo genome assembly of a pear dwarfing rootstock.</title>
        <authorList>
            <person name="Wang F."/>
            <person name="Wang J."/>
            <person name="Li S."/>
            <person name="Zhang Y."/>
            <person name="Fang M."/>
            <person name="Ma L."/>
            <person name="Zhao Y."/>
            <person name="Jiang S."/>
        </authorList>
    </citation>
    <scope>NUCLEOTIDE SEQUENCE [LARGE SCALE GENOMIC DNA]</scope>
    <source>
        <strain evidence="2">S2</strain>
        <tissue evidence="2">Leaf</tissue>
    </source>
</reference>
<protein>
    <submittedName>
        <fullName evidence="2">MORN repeat-containing protein 1-like</fullName>
    </submittedName>
</protein>
<sequence length="252" mass="27678">MAAFPSPWLESIARMASASSTIPPPGSVLDQVIIGPTAIALPLVKFPLVEIPIAIEFDPFPYDLLLLPGLVWVRVRPDEPLDRLRASNGLVEPVEAAPLCILVPGMLEDGDAAVDQTLVLVRQEKREGDEDQCQEEVFGGGYFFAAEVEEEEEAGEAEEGEECDGGHRQVLVVDPGRPGFLVGRYGIVILGFLLFFVVVVVFVGGKDVLLRDRVEAVNGGSNRRRRPQQQRLGPRELRVAFLTFHLENQLID</sequence>
<keyword evidence="3" id="KW-1185">Reference proteome</keyword>
<reference evidence="2 3" key="1">
    <citation type="submission" date="2019-09" db="EMBL/GenBank/DDBJ databases">
        <authorList>
            <person name="Ou C."/>
        </authorList>
    </citation>
    <scope>NUCLEOTIDE SEQUENCE [LARGE SCALE GENOMIC DNA]</scope>
    <source>
        <strain evidence="2">S2</strain>
        <tissue evidence="2">Leaf</tissue>
    </source>
</reference>
<keyword evidence="1" id="KW-0812">Transmembrane</keyword>